<sequence length="135" mass="15293">MVQRQRDKWPFQESKKRFTSKTNMLQMHAVFLNPVHGFTKPVPRATATETTMQPGDAGAAGGPRQRHSPLPASPASWPPCHRLCYLVTRILWGLSWMMMPRCRGTWIWAGGTLIHWQLQITCLAKPWAGQSARTA</sequence>
<reference evidence="2 3" key="1">
    <citation type="submission" date="2016-06" db="EMBL/GenBank/DDBJ databases">
        <title>Comparative genomics of the ectomycorrhizal sister species Rhizopogon vinicolor and Rhizopogon vesiculosus (Basidiomycota: Boletales) reveals a divergence of the mating type B locus.</title>
        <authorList>
            <consortium name="DOE Joint Genome Institute"/>
            <person name="Mujic A.B."/>
            <person name="Kuo A."/>
            <person name="Tritt A."/>
            <person name="Lipzen A."/>
            <person name="Chen C."/>
            <person name="Johnson J."/>
            <person name="Sharma A."/>
            <person name="Barry K."/>
            <person name="Grigoriev I.V."/>
            <person name="Spatafora J.W."/>
        </authorList>
    </citation>
    <scope>NUCLEOTIDE SEQUENCE [LARGE SCALE GENOMIC DNA]</scope>
    <source>
        <strain evidence="2 3">AM-OR11-026</strain>
    </source>
</reference>
<evidence type="ECO:0000313" key="2">
    <source>
        <dbReference type="EMBL" id="OAX42214.1"/>
    </source>
</evidence>
<protein>
    <submittedName>
        <fullName evidence="2">Uncharacterized protein</fullName>
    </submittedName>
</protein>
<dbReference type="OrthoDB" id="2891670at2759"/>
<dbReference type="Proteomes" id="UP000092154">
    <property type="component" value="Unassembled WGS sequence"/>
</dbReference>
<feature type="region of interest" description="Disordered" evidence="1">
    <location>
        <begin position="41"/>
        <end position="74"/>
    </location>
</feature>
<evidence type="ECO:0000313" key="3">
    <source>
        <dbReference type="Proteomes" id="UP000092154"/>
    </source>
</evidence>
<dbReference type="AlphaFoldDB" id="A0A1B7NBP4"/>
<dbReference type="InParanoid" id="A0A1B7NBP4"/>
<gene>
    <name evidence="2" type="ORF">K503DRAFT_387947</name>
</gene>
<organism evidence="2 3">
    <name type="scientific">Rhizopogon vinicolor AM-OR11-026</name>
    <dbReference type="NCBI Taxonomy" id="1314800"/>
    <lineage>
        <taxon>Eukaryota</taxon>
        <taxon>Fungi</taxon>
        <taxon>Dikarya</taxon>
        <taxon>Basidiomycota</taxon>
        <taxon>Agaricomycotina</taxon>
        <taxon>Agaricomycetes</taxon>
        <taxon>Agaricomycetidae</taxon>
        <taxon>Boletales</taxon>
        <taxon>Suillineae</taxon>
        <taxon>Rhizopogonaceae</taxon>
        <taxon>Rhizopogon</taxon>
    </lineage>
</organism>
<evidence type="ECO:0000256" key="1">
    <source>
        <dbReference type="SAM" id="MobiDB-lite"/>
    </source>
</evidence>
<accession>A0A1B7NBP4</accession>
<name>A0A1B7NBP4_9AGAM</name>
<keyword evidence="3" id="KW-1185">Reference proteome</keyword>
<dbReference type="EMBL" id="KV448161">
    <property type="protein sequence ID" value="OAX42214.1"/>
    <property type="molecule type" value="Genomic_DNA"/>
</dbReference>
<proteinExistence type="predicted"/>